<dbReference type="Proteomes" id="UP000199354">
    <property type="component" value="Unassembled WGS sequence"/>
</dbReference>
<reference evidence="3 4" key="1">
    <citation type="submission" date="2016-10" db="EMBL/GenBank/DDBJ databases">
        <authorList>
            <person name="de Groot N.N."/>
        </authorList>
    </citation>
    <scope>NUCLEOTIDE SEQUENCE [LARGE SCALE GENOMIC DNA]</scope>
    <source>
        <strain evidence="3 4">CGMCC 1.7031</strain>
    </source>
</reference>
<dbReference type="Gene3D" id="3.10.129.10">
    <property type="entry name" value="Hotdog Thioesterase"/>
    <property type="match status" value="1"/>
</dbReference>
<dbReference type="STRING" id="490189.SAMN02927903_02538"/>
<gene>
    <name evidence="3" type="ORF">SAMN02927903_02538</name>
</gene>
<dbReference type="EMBL" id="FMVF01000012">
    <property type="protein sequence ID" value="SCY83247.1"/>
    <property type="molecule type" value="Genomic_DNA"/>
</dbReference>
<dbReference type="PANTHER" id="PTHR42856">
    <property type="entry name" value="ACYL-COENZYME A THIOESTERASE PAAI"/>
    <property type="match status" value="1"/>
</dbReference>
<organism evidence="3 4">
    <name type="scientific">Flavobacterium caeni</name>
    <dbReference type="NCBI Taxonomy" id="490189"/>
    <lineage>
        <taxon>Bacteria</taxon>
        <taxon>Pseudomonadati</taxon>
        <taxon>Bacteroidota</taxon>
        <taxon>Flavobacteriia</taxon>
        <taxon>Flavobacteriales</taxon>
        <taxon>Flavobacteriaceae</taxon>
        <taxon>Flavobacterium</taxon>
    </lineage>
</organism>
<dbReference type="AlphaFoldDB" id="A0A1G5J4R3"/>
<dbReference type="Pfam" id="PF03061">
    <property type="entry name" value="4HBT"/>
    <property type="match status" value="1"/>
</dbReference>
<sequence length="134" mass="14770">MTPREIVHKMFDNDAFSQWLGIVVEDISEGSCTLSMTVRKDMLNGFGIAHGAITYAIADSALAFASNSHGKQSVSIDTAINHIESLKEGDVITATAFENSVKNKFGFYSIKIKKEDTLVALFKGTVYRSDRNWS</sequence>
<dbReference type="InterPro" id="IPR003736">
    <property type="entry name" value="PAAI_dom"/>
</dbReference>
<dbReference type="InterPro" id="IPR029069">
    <property type="entry name" value="HotDog_dom_sf"/>
</dbReference>
<dbReference type="GO" id="GO:0016289">
    <property type="term" value="F:acyl-CoA hydrolase activity"/>
    <property type="evidence" value="ECO:0007669"/>
    <property type="project" value="UniProtKB-ARBA"/>
</dbReference>
<dbReference type="InterPro" id="IPR052723">
    <property type="entry name" value="Acyl-CoA_thioesterase_PaaI"/>
</dbReference>
<evidence type="ECO:0000313" key="3">
    <source>
        <dbReference type="EMBL" id="SCY83247.1"/>
    </source>
</evidence>
<dbReference type="CDD" id="cd03443">
    <property type="entry name" value="PaaI_thioesterase"/>
    <property type="match status" value="1"/>
</dbReference>
<dbReference type="InterPro" id="IPR006683">
    <property type="entry name" value="Thioestr_dom"/>
</dbReference>
<dbReference type="PANTHER" id="PTHR42856:SF1">
    <property type="entry name" value="ACYL-COENZYME A THIOESTERASE PAAI"/>
    <property type="match status" value="1"/>
</dbReference>
<dbReference type="NCBIfam" id="TIGR00369">
    <property type="entry name" value="unchar_dom_1"/>
    <property type="match status" value="1"/>
</dbReference>
<feature type="domain" description="Thioesterase" evidence="2">
    <location>
        <begin position="46"/>
        <end position="119"/>
    </location>
</feature>
<name>A0A1G5J4R3_9FLAO</name>
<evidence type="ECO:0000256" key="1">
    <source>
        <dbReference type="ARBA" id="ARBA00022801"/>
    </source>
</evidence>
<dbReference type="SUPFAM" id="SSF54637">
    <property type="entry name" value="Thioesterase/thiol ester dehydrase-isomerase"/>
    <property type="match status" value="1"/>
</dbReference>
<dbReference type="RefSeq" id="WP_091144556.1">
    <property type="nucleotide sequence ID" value="NZ_FMVF01000012.1"/>
</dbReference>
<dbReference type="OrthoDB" id="32575at2"/>
<proteinExistence type="predicted"/>
<evidence type="ECO:0000313" key="4">
    <source>
        <dbReference type="Proteomes" id="UP000199354"/>
    </source>
</evidence>
<keyword evidence="1" id="KW-0378">Hydrolase</keyword>
<accession>A0A1G5J4R3</accession>
<evidence type="ECO:0000259" key="2">
    <source>
        <dbReference type="Pfam" id="PF03061"/>
    </source>
</evidence>
<keyword evidence="4" id="KW-1185">Reference proteome</keyword>
<protein>
    <submittedName>
        <fullName evidence="3">Acyl-CoA thioesterase</fullName>
    </submittedName>
</protein>